<dbReference type="Proteomes" id="UP001583172">
    <property type="component" value="Unassembled WGS sequence"/>
</dbReference>
<comment type="caution">
    <text evidence="7">The sequence shown here is derived from an EMBL/GenBank/DDBJ whole genome shotgun (WGS) entry which is preliminary data.</text>
</comment>
<feature type="transmembrane region" description="Helical" evidence="6">
    <location>
        <begin position="222"/>
        <end position="239"/>
    </location>
</feature>
<evidence type="ECO:0000256" key="3">
    <source>
        <dbReference type="ARBA" id="ARBA00022989"/>
    </source>
</evidence>
<dbReference type="SUPFAM" id="SSF144083">
    <property type="entry name" value="Magnesium transport protein CorA, transmembrane region"/>
    <property type="match status" value="1"/>
</dbReference>
<gene>
    <name evidence="7" type="ORF">VTJ49DRAFT_2586</name>
</gene>
<dbReference type="InterPro" id="IPR045863">
    <property type="entry name" value="CorA_TM1_TM2"/>
</dbReference>
<keyword evidence="3 6" id="KW-1133">Transmembrane helix</keyword>
<evidence type="ECO:0000256" key="1">
    <source>
        <dbReference type="ARBA" id="ARBA00004141"/>
    </source>
</evidence>
<feature type="transmembrane region" description="Helical" evidence="6">
    <location>
        <begin position="251"/>
        <end position="270"/>
    </location>
</feature>
<proteinExistence type="predicted"/>
<dbReference type="InterPro" id="IPR002523">
    <property type="entry name" value="MgTranspt_CorA/ZnTranspt_ZntB"/>
</dbReference>
<sequence length="313" mass="34727">MGRVMNEYSNEVDLNRAVDDPFYALSPLFRIAISSEMDLLQLIETTVNRELDHSSSSFGAVPTASPTLSNLLYSQQILKRHMRYLQATISFLTGNVPPLGNRHLEGGYNAPHQPHSHCGSITRTKRTRTKNPAARMAGKGTAQAEYRGNKYSSTFAAASRYADESTKTVDAVLADCRYALQYAEGLSADCVQGMSIIAHHASILESRKAIAEARDVTRLTRLATVFVPLTLVTSVFGMNVREVGEENGPPLWVWAVSSVVVGIVSWAVVLHDRHTLARMYEEFVKSMDRGVKLLNVLPFYAVDRMTTRDSMRV</sequence>
<evidence type="ECO:0000313" key="7">
    <source>
        <dbReference type="EMBL" id="KAL1843255.1"/>
    </source>
</evidence>
<organism evidence="7 8">
    <name type="scientific">Humicola insolens</name>
    <name type="common">Soft-rot fungus</name>
    <dbReference type="NCBI Taxonomy" id="85995"/>
    <lineage>
        <taxon>Eukaryota</taxon>
        <taxon>Fungi</taxon>
        <taxon>Dikarya</taxon>
        <taxon>Ascomycota</taxon>
        <taxon>Pezizomycotina</taxon>
        <taxon>Sordariomycetes</taxon>
        <taxon>Sordariomycetidae</taxon>
        <taxon>Sordariales</taxon>
        <taxon>Chaetomiaceae</taxon>
        <taxon>Mycothermus</taxon>
    </lineage>
</organism>
<feature type="region of interest" description="Disordered" evidence="5">
    <location>
        <begin position="111"/>
        <end position="130"/>
    </location>
</feature>
<keyword evidence="2 6" id="KW-0812">Transmembrane</keyword>
<accession>A0ABR3VMW0</accession>
<reference evidence="7 8" key="1">
    <citation type="journal article" date="2024" name="Commun. Biol.">
        <title>Comparative genomic analysis of thermophilic fungi reveals convergent evolutionary adaptations and gene losses.</title>
        <authorList>
            <person name="Steindorff A.S."/>
            <person name="Aguilar-Pontes M.V."/>
            <person name="Robinson A.J."/>
            <person name="Andreopoulos B."/>
            <person name="LaButti K."/>
            <person name="Kuo A."/>
            <person name="Mondo S."/>
            <person name="Riley R."/>
            <person name="Otillar R."/>
            <person name="Haridas S."/>
            <person name="Lipzen A."/>
            <person name="Grimwood J."/>
            <person name="Schmutz J."/>
            <person name="Clum A."/>
            <person name="Reid I.D."/>
            <person name="Moisan M.C."/>
            <person name="Butler G."/>
            <person name="Nguyen T.T.M."/>
            <person name="Dewar K."/>
            <person name="Conant G."/>
            <person name="Drula E."/>
            <person name="Henrissat B."/>
            <person name="Hansel C."/>
            <person name="Singer S."/>
            <person name="Hutchinson M.I."/>
            <person name="de Vries R.P."/>
            <person name="Natvig D.O."/>
            <person name="Powell A.J."/>
            <person name="Tsang A."/>
            <person name="Grigoriev I.V."/>
        </authorList>
    </citation>
    <scope>NUCLEOTIDE SEQUENCE [LARGE SCALE GENOMIC DNA]</scope>
    <source>
        <strain evidence="7 8">CBS 620.91</strain>
    </source>
</reference>
<name>A0ABR3VMW0_HUMIN</name>
<keyword evidence="4 6" id="KW-0472">Membrane</keyword>
<dbReference type="Pfam" id="PF01544">
    <property type="entry name" value="CorA"/>
    <property type="match status" value="1"/>
</dbReference>
<evidence type="ECO:0000256" key="2">
    <source>
        <dbReference type="ARBA" id="ARBA00022692"/>
    </source>
</evidence>
<evidence type="ECO:0000256" key="4">
    <source>
        <dbReference type="ARBA" id="ARBA00023136"/>
    </source>
</evidence>
<evidence type="ECO:0000256" key="6">
    <source>
        <dbReference type="SAM" id="Phobius"/>
    </source>
</evidence>
<dbReference type="EMBL" id="JAZGSY010000021">
    <property type="protein sequence ID" value="KAL1843255.1"/>
    <property type="molecule type" value="Genomic_DNA"/>
</dbReference>
<evidence type="ECO:0000256" key="5">
    <source>
        <dbReference type="SAM" id="MobiDB-lite"/>
    </source>
</evidence>
<keyword evidence="8" id="KW-1185">Reference proteome</keyword>
<protein>
    <submittedName>
        <fullName evidence="7">Uncharacterized protein</fullName>
    </submittedName>
</protein>
<evidence type="ECO:0000313" key="8">
    <source>
        <dbReference type="Proteomes" id="UP001583172"/>
    </source>
</evidence>
<dbReference type="Gene3D" id="1.20.58.340">
    <property type="entry name" value="Magnesium transport protein CorA, transmembrane region"/>
    <property type="match status" value="1"/>
</dbReference>
<comment type="subcellular location">
    <subcellularLocation>
        <location evidence="1">Membrane</location>
        <topology evidence="1">Multi-pass membrane protein</topology>
    </subcellularLocation>
</comment>